<evidence type="ECO:0008006" key="3">
    <source>
        <dbReference type="Google" id="ProtNLM"/>
    </source>
</evidence>
<gene>
    <name evidence="1" type="ORF">VTL71DRAFT_2456</name>
</gene>
<accession>A0ABR4C9F4</accession>
<reference evidence="1 2" key="1">
    <citation type="journal article" date="2024" name="Commun. Biol.">
        <title>Comparative genomic analysis of thermophilic fungi reveals convergent evolutionary adaptations and gene losses.</title>
        <authorList>
            <person name="Steindorff A.S."/>
            <person name="Aguilar-Pontes M.V."/>
            <person name="Robinson A.J."/>
            <person name="Andreopoulos B."/>
            <person name="LaButti K."/>
            <person name="Kuo A."/>
            <person name="Mondo S."/>
            <person name="Riley R."/>
            <person name="Otillar R."/>
            <person name="Haridas S."/>
            <person name="Lipzen A."/>
            <person name="Grimwood J."/>
            <person name="Schmutz J."/>
            <person name="Clum A."/>
            <person name="Reid I.D."/>
            <person name="Moisan M.C."/>
            <person name="Butler G."/>
            <person name="Nguyen T.T.M."/>
            <person name="Dewar K."/>
            <person name="Conant G."/>
            <person name="Drula E."/>
            <person name="Henrissat B."/>
            <person name="Hansel C."/>
            <person name="Singer S."/>
            <person name="Hutchinson M.I."/>
            <person name="de Vries R.P."/>
            <person name="Natvig D.O."/>
            <person name="Powell A.J."/>
            <person name="Tsang A."/>
            <person name="Grigoriev I.V."/>
        </authorList>
    </citation>
    <scope>NUCLEOTIDE SEQUENCE [LARGE SCALE GENOMIC DNA]</scope>
    <source>
        <strain evidence="1 2">CBS 494.80</strain>
    </source>
</reference>
<organism evidence="1 2">
    <name type="scientific">Oculimacula yallundae</name>
    <dbReference type="NCBI Taxonomy" id="86028"/>
    <lineage>
        <taxon>Eukaryota</taxon>
        <taxon>Fungi</taxon>
        <taxon>Dikarya</taxon>
        <taxon>Ascomycota</taxon>
        <taxon>Pezizomycotina</taxon>
        <taxon>Leotiomycetes</taxon>
        <taxon>Helotiales</taxon>
        <taxon>Ploettnerulaceae</taxon>
        <taxon>Oculimacula</taxon>
    </lineage>
</organism>
<evidence type="ECO:0000313" key="2">
    <source>
        <dbReference type="Proteomes" id="UP001595075"/>
    </source>
</evidence>
<protein>
    <recommendedName>
        <fullName evidence="3">WSC domain-containing protein</fullName>
    </recommendedName>
</protein>
<dbReference type="EMBL" id="JAZHXI010000011">
    <property type="protein sequence ID" value="KAL2066385.1"/>
    <property type="molecule type" value="Genomic_DNA"/>
</dbReference>
<evidence type="ECO:0000313" key="1">
    <source>
        <dbReference type="EMBL" id="KAL2066385.1"/>
    </source>
</evidence>
<proteinExistence type="predicted"/>
<dbReference type="Proteomes" id="UP001595075">
    <property type="component" value="Unassembled WGS sequence"/>
</dbReference>
<sequence>MKSIYFPIAVAACVAGAPSNLQYLDIDFNPVVEKPVSIVGRTVCSADNVLRDLRNSKFSSLASAYCSAILQKTVTITSNSRINFHCVMIETTTATCGRRGQGDSNFNIFQDDSGALANFDACSATCKTKNAAAFGFGLNTCACYRAPLSQFGIIVPTSPFIFYDIICPNVSNAIAQPSPIQTIVEKRAAPANPTCIVKASTIPSYLKATYVASRISSACSCFITNAPPACTITQSATRSITISTTNTVGETVTVTNTITSIVIEKREAEIQGDFGWHRTWPILR</sequence>
<comment type="caution">
    <text evidence="1">The sequence shown here is derived from an EMBL/GenBank/DDBJ whole genome shotgun (WGS) entry which is preliminary data.</text>
</comment>
<keyword evidence="2" id="KW-1185">Reference proteome</keyword>
<name>A0ABR4C9F4_9HELO</name>